<dbReference type="CDD" id="cd02440">
    <property type="entry name" value="AdoMet_MTases"/>
    <property type="match status" value="1"/>
</dbReference>
<organism evidence="1 2">
    <name type="scientific">Baudoinia panamericana (strain UAMH 10762)</name>
    <name type="common">Angels' share fungus</name>
    <name type="synonym">Baudoinia compniacensis (strain UAMH 10762)</name>
    <dbReference type="NCBI Taxonomy" id="717646"/>
    <lineage>
        <taxon>Eukaryota</taxon>
        <taxon>Fungi</taxon>
        <taxon>Dikarya</taxon>
        <taxon>Ascomycota</taxon>
        <taxon>Pezizomycotina</taxon>
        <taxon>Dothideomycetes</taxon>
        <taxon>Dothideomycetidae</taxon>
        <taxon>Mycosphaerellales</taxon>
        <taxon>Teratosphaeriaceae</taxon>
        <taxon>Baudoinia</taxon>
    </lineage>
</organism>
<proteinExistence type="predicted"/>
<dbReference type="HOGENOM" id="CLU_037990_6_1_1"/>
<gene>
    <name evidence="1" type="ORF">BAUCODRAFT_36713</name>
</gene>
<evidence type="ECO:0008006" key="3">
    <source>
        <dbReference type="Google" id="ProtNLM"/>
    </source>
</evidence>
<dbReference type="SUPFAM" id="SSF53335">
    <property type="entry name" value="S-adenosyl-L-methionine-dependent methyltransferases"/>
    <property type="match status" value="1"/>
</dbReference>
<dbReference type="OMA" id="NQIHRYD"/>
<sequence length="259" mass="28372">MVGPIGLLLPPLTLVTAVLTLPFTLLALPLSDASALFSWPKLRHRWFLHFWWWFGPATKPFFAPSVVPLLEQAHGKVLDIGPASGIWMSDLGKAAAATGKIEKIYGVEPNVLFHKQLKAGAKKAGLEDRYEPIAAYAQDLESRGIKKGSIDTIITVHVLCSVGSHAPGIVKELYEYLKPGGLWLVYEHVAARNVPVKSWQYLHNLVWPYVLDGCSITEDTGALLARAGAWESVEIGPDPREGPLDSLPHVMGTMVKKRA</sequence>
<dbReference type="PANTHER" id="PTHR45036:SF1">
    <property type="entry name" value="METHYLTRANSFERASE LIKE 7A"/>
    <property type="match status" value="1"/>
</dbReference>
<evidence type="ECO:0000313" key="1">
    <source>
        <dbReference type="EMBL" id="EMC94244.1"/>
    </source>
</evidence>
<dbReference type="RefSeq" id="XP_007678695.1">
    <property type="nucleotide sequence ID" value="XM_007680505.1"/>
</dbReference>
<accession>M2N5C4</accession>
<dbReference type="KEGG" id="bcom:BAUCODRAFT_36713"/>
<dbReference type="InterPro" id="IPR052356">
    <property type="entry name" value="Thiol_S-MT"/>
</dbReference>
<dbReference type="Pfam" id="PF13489">
    <property type="entry name" value="Methyltransf_23"/>
    <property type="match status" value="1"/>
</dbReference>
<protein>
    <recommendedName>
        <fullName evidence="3">Methyltransferase type 11 domain-containing protein</fullName>
    </recommendedName>
</protein>
<dbReference type="InterPro" id="IPR029063">
    <property type="entry name" value="SAM-dependent_MTases_sf"/>
</dbReference>
<dbReference type="AlphaFoldDB" id="M2N5C4"/>
<dbReference type="Proteomes" id="UP000011761">
    <property type="component" value="Unassembled WGS sequence"/>
</dbReference>
<dbReference type="EMBL" id="KB445559">
    <property type="protein sequence ID" value="EMC94244.1"/>
    <property type="molecule type" value="Genomic_DNA"/>
</dbReference>
<evidence type="ECO:0000313" key="2">
    <source>
        <dbReference type="Proteomes" id="UP000011761"/>
    </source>
</evidence>
<name>M2N5C4_BAUPA</name>
<dbReference type="Gene3D" id="3.40.50.150">
    <property type="entry name" value="Vaccinia Virus protein VP39"/>
    <property type="match status" value="1"/>
</dbReference>
<dbReference type="OrthoDB" id="540004at2759"/>
<dbReference type="GeneID" id="19113044"/>
<reference evidence="1 2" key="1">
    <citation type="journal article" date="2012" name="PLoS Pathog.">
        <title>Diverse lifestyles and strategies of plant pathogenesis encoded in the genomes of eighteen Dothideomycetes fungi.</title>
        <authorList>
            <person name="Ohm R.A."/>
            <person name="Feau N."/>
            <person name="Henrissat B."/>
            <person name="Schoch C.L."/>
            <person name="Horwitz B.A."/>
            <person name="Barry K.W."/>
            <person name="Condon B.J."/>
            <person name="Copeland A.C."/>
            <person name="Dhillon B."/>
            <person name="Glaser F."/>
            <person name="Hesse C.N."/>
            <person name="Kosti I."/>
            <person name="LaButti K."/>
            <person name="Lindquist E.A."/>
            <person name="Lucas S."/>
            <person name="Salamov A.A."/>
            <person name="Bradshaw R.E."/>
            <person name="Ciuffetti L."/>
            <person name="Hamelin R.C."/>
            <person name="Kema G.H.J."/>
            <person name="Lawrence C."/>
            <person name="Scott J.A."/>
            <person name="Spatafora J.W."/>
            <person name="Turgeon B.G."/>
            <person name="de Wit P.J.G.M."/>
            <person name="Zhong S."/>
            <person name="Goodwin S.B."/>
            <person name="Grigoriev I.V."/>
        </authorList>
    </citation>
    <scope>NUCLEOTIDE SEQUENCE [LARGE SCALE GENOMIC DNA]</scope>
    <source>
        <strain evidence="1 2">UAMH 10762</strain>
    </source>
</reference>
<dbReference type="eggNOG" id="KOG4300">
    <property type="taxonomic scope" value="Eukaryota"/>
</dbReference>
<dbReference type="PANTHER" id="PTHR45036">
    <property type="entry name" value="METHYLTRANSFERASE LIKE 7B"/>
    <property type="match status" value="1"/>
</dbReference>
<keyword evidence="2" id="KW-1185">Reference proteome</keyword>